<dbReference type="HOGENOM" id="CLU_076645_1_1_1"/>
<dbReference type="EMBL" id="KN832870">
    <property type="protein sequence ID" value="KIN07052.1"/>
    <property type="molecule type" value="Genomic_DNA"/>
</dbReference>
<gene>
    <name evidence="1" type="ORF">OIDMADRAFT_72750</name>
</gene>
<protein>
    <recommendedName>
        <fullName evidence="3">Bacteriocin-protection protein</fullName>
    </recommendedName>
</protein>
<reference evidence="2" key="2">
    <citation type="submission" date="2015-01" db="EMBL/GenBank/DDBJ databases">
        <title>Evolutionary Origins and Diversification of the Mycorrhizal Mutualists.</title>
        <authorList>
            <consortium name="DOE Joint Genome Institute"/>
            <consortium name="Mycorrhizal Genomics Consortium"/>
            <person name="Kohler A."/>
            <person name="Kuo A."/>
            <person name="Nagy L.G."/>
            <person name="Floudas D."/>
            <person name="Copeland A."/>
            <person name="Barry K.W."/>
            <person name="Cichocki N."/>
            <person name="Veneault-Fourrey C."/>
            <person name="LaButti K."/>
            <person name="Lindquist E.A."/>
            <person name="Lipzen A."/>
            <person name="Lundell T."/>
            <person name="Morin E."/>
            <person name="Murat C."/>
            <person name="Riley R."/>
            <person name="Ohm R."/>
            <person name="Sun H."/>
            <person name="Tunlid A."/>
            <person name="Henrissat B."/>
            <person name="Grigoriev I.V."/>
            <person name="Hibbett D.S."/>
            <person name="Martin F."/>
        </authorList>
    </citation>
    <scope>NUCLEOTIDE SEQUENCE [LARGE SCALE GENOMIC DNA]</scope>
    <source>
        <strain evidence="2">Zn</strain>
    </source>
</reference>
<evidence type="ECO:0000313" key="1">
    <source>
        <dbReference type="EMBL" id="KIN07052.1"/>
    </source>
</evidence>
<accession>A0A0C3HXV9</accession>
<keyword evidence="2" id="KW-1185">Reference proteome</keyword>
<proteinExistence type="predicted"/>
<dbReference type="AlphaFoldDB" id="A0A0C3HXV9"/>
<reference evidence="1 2" key="1">
    <citation type="submission" date="2014-04" db="EMBL/GenBank/DDBJ databases">
        <authorList>
            <consortium name="DOE Joint Genome Institute"/>
            <person name="Kuo A."/>
            <person name="Martino E."/>
            <person name="Perotto S."/>
            <person name="Kohler A."/>
            <person name="Nagy L.G."/>
            <person name="Floudas D."/>
            <person name="Copeland A."/>
            <person name="Barry K.W."/>
            <person name="Cichocki N."/>
            <person name="Veneault-Fourrey C."/>
            <person name="LaButti K."/>
            <person name="Lindquist E.A."/>
            <person name="Lipzen A."/>
            <person name="Lundell T."/>
            <person name="Morin E."/>
            <person name="Murat C."/>
            <person name="Sun H."/>
            <person name="Tunlid A."/>
            <person name="Henrissat B."/>
            <person name="Grigoriev I.V."/>
            <person name="Hibbett D.S."/>
            <person name="Martin F."/>
            <person name="Nordberg H.P."/>
            <person name="Cantor M.N."/>
            <person name="Hua S.X."/>
        </authorList>
    </citation>
    <scope>NUCLEOTIDE SEQUENCE [LARGE SCALE GENOMIC DNA]</scope>
    <source>
        <strain evidence="1 2">Zn</strain>
    </source>
</reference>
<evidence type="ECO:0008006" key="3">
    <source>
        <dbReference type="Google" id="ProtNLM"/>
    </source>
</evidence>
<name>A0A0C3HXV9_OIDMZ</name>
<dbReference type="OrthoDB" id="10263401at2759"/>
<dbReference type="InParanoid" id="A0A0C3HXV9"/>
<dbReference type="Proteomes" id="UP000054321">
    <property type="component" value="Unassembled WGS sequence"/>
</dbReference>
<dbReference type="STRING" id="913774.A0A0C3HXV9"/>
<organism evidence="1 2">
    <name type="scientific">Oidiodendron maius (strain Zn)</name>
    <dbReference type="NCBI Taxonomy" id="913774"/>
    <lineage>
        <taxon>Eukaryota</taxon>
        <taxon>Fungi</taxon>
        <taxon>Dikarya</taxon>
        <taxon>Ascomycota</taxon>
        <taxon>Pezizomycotina</taxon>
        <taxon>Leotiomycetes</taxon>
        <taxon>Leotiomycetes incertae sedis</taxon>
        <taxon>Myxotrichaceae</taxon>
        <taxon>Oidiodendron</taxon>
    </lineage>
</organism>
<feature type="non-terminal residue" evidence="1">
    <location>
        <position position="196"/>
    </location>
</feature>
<evidence type="ECO:0000313" key="2">
    <source>
        <dbReference type="Proteomes" id="UP000054321"/>
    </source>
</evidence>
<dbReference type="Pfam" id="PF13376">
    <property type="entry name" value="OmdA"/>
    <property type="match status" value="1"/>
</dbReference>
<sequence length="196" mass="21461">MPPKALPTDLPIHSFSSPAEFEAFLEREHTTAPGVYLQLAKKGSGIPSISSTEAIEVALCFGWIDGRAQSLDDNWWLSRYTPRRQKSIWSQKNVNTITRLMEQDKIRPAGLAAVDAAKADGRWERAYAGPATITVPDDLATSLAAQPAAFAFFEGLNKSDRYSVLWRVATASPTSRKQRIKMLVEMLAAGKVPGAS</sequence>